<evidence type="ECO:0000256" key="2">
    <source>
        <dbReference type="ARBA" id="ARBA00022692"/>
    </source>
</evidence>
<gene>
    <name evidence="6" type="ORF">GCM10023186_45610</name>
</gene>
<dbReference type="Proteomes" id="UP001500454">
    <property type="component" value="Unassembled WGS sequence"/>
</dbReference>
<dbReference type="InterPro" id="IPR032808">
    <property type="entry name" value="DoxX"/>
</dbReference>
<evidence type="ECO:0000313" key="7">
    <source>
        <dbReference type="Proteomes" id="UP001500454"/>
    </source>
</evidence>
<evidence type="ECO:0000256" key="4">
    <source>
        <dbReference type="ARBA" id="ARBA00023136"/>
    </source>
</evidence>
<feature type="transmembrane region" description="Helical" evidence="5">
    <location>
        <begin position="97"/>
        <end position="117"/>
    </location>
</feature>
<proteinExistence type="predicted"/>
<name>A0ABP8JNP8_9BACT</name>
<dbReference type="Pfam" id="PF13564">
    <property type="entry name" value="DoxX_2"/>
    <property type="match status" value="1"/>
</dbReference>
<evidence type="ECO:0000256" key="5">
    <source>
        <dbReference type="SAM" id="Phobius"/>
    </source>
</evidence>
<dbReference type="InterPro" id="IPR016944">
    <property type="entry name" value="UCP030066"/>
</dbReference>
<organism evidence="6 7">
    <name type="scientific">Hymenobacter koreensis</name>
    <dbReference type="NCBI Taxonomy" id="1084523"/>
    <lineage>
        <taxon>Bacteria</taxon>
        <taxon>Pseudomonadati</taxon>
        <taxon>Bacteroidota</taxon>
        <taxon>Cytophagia</taxon>
        <taxon>Cytophagales</taxon>
        <taxon>Hymenobacteraceae</taxon>
        <taxon>Hymenobacter</taxon>
    </lineage>
</organism>
<evidence type="ECO:0000313" key="6">
    <source>
        <dbReference type="EMBL" id="GAA4393738.1"/>
    </source>
</evidence>
<reference evidence="7" key="1">
    <citation type="journal article" date="2019" name="Int. J. Syst. Evol. Microbiol.">
        <title>The Global Catalogue of Microorganisms (GCM) 10K type strain sequencing project: providing services to taxonomists for standard genome sequencing and annotation.</title>
        <authorList>
            <consortium name="The Broad Institute Genomics Platform"/>
            <consortium name="The Broad Institute Genome Sequencing Center for Infectious Disease"/>
            <person name="Wu L."/>
            <person name="Ma J."/>
        </authorList>
    </citation>
    <scope>NUCLEOTIDE SEQUENCE [LARGE SCALE GENOMIC DNA]</scope>
    <source>
        <strain evidence="7">JCM 17924</strain>
    </source>
</reference>
<accession>A0ABP8JNP8</accession>
<comment type="caution">
    <text evidence="6">The sequence shown here is derived from an EMBL/GenBank/DDBJ whole genome shotgun (WGS) entry which is preliminary data.</text>
</comment>
<feature type="transmembrane region" description="Helical" evidence="5">
    <location>
        <begin position="7"/>
        <end position="30"/>
    </location>
</feature>
<dbReference type="PIRSF" id="PIRSF030066">
    <property type="entry name" value="UCP030066"/>
    <property type="match status" value="1"/>
</dbReference>
<evidence type="ECO:0008006" key="8">
    <source>
        <dbReference type="Google" id="ProtNLM"/>
    </source>
</evidence>
<feature type="transmembrane region" description="Helical" evidence="5">
    <location>
        <begin position="42"/>
        <end position="62"/>
    </location>
</feature>
<dbReference type="RefSeq" id="WP_345228068.1">
    <property type="nucleotide sequence ID" value="NZ_BAABHA010000015.1"/>
</dbReference>
<evidence type="ECO:0000256" key="3">
    <source>
        <dbReference type="ARBA" id="ARBA00022989"/>
    </source>
</evidence>
<keyword evidence="2 5" id="KW-0812">Transmembrane</keyword>
<keyword evidence="7" id="KW-1185">Reference proteome</keyword>
<sequence>MKSQPTTALYWITTLVFSAFMLMSGVTNFLETSESQEVMKQLGYPMHVLRVIGLGKTLGALALLQTRFRTLKEWAYAGFTFDLIGAAVAWGDTTGEAMAVVFPLLFLAFMAVNYLLWKKMERLRAYRAAGAPAEQPLAAELAV</sequence>
<dbReference type="EMBL" id="BAABHA010000015">
    <property type="protein sequence ID" value="GAA4393738.1"/>
    <property type="molecule type" value="Genomic_DNA"/>
</dbReference>
<evidence type="ECO:0000256" key="1">
    <source>
        <dbReference type="ARBA" id="ARBA00004141"/>
    </source>
</evidence>
<keyword evidence="4 5" id="KW-0472">Membrane</keyword>
<protein>
    <recommendedName>
        <fullName evidence="8">DoxX family protein</fullName>
    </recommendedName>
</protein>
<comment type="subcellular location">
    <subcellularLocation>
        <location evidence="1">Membrane</location>
        <topology evidence="1">Multi-pass membrane protein</topology>
    </subcellularLocation>
</comment>
<keyword evidence="3 5" id="KW-1133">Transmembrane helix</keyword>
<feature type="transmembrane region" description="Helical" evidence="5">
    <location>
        <begin position="74"/>
        <end position="91"/>
    </location>
</feature>